<organism evidence="2 3">
    <name type="scientific">Basidiobolus meristosporus CBS 931.73</name>
    <dbReference type="NCBI Taxonomy" id="1314790"/>
    <lineage>
        <taxon>Eukaryota</taxon>
        <taxon>Fungi</taxon>
        <taxon>Fungi incertae sedis</taxon>
        <taxon>Zoopagomycota</taxon>
        <taxon>Entomophthoromycotina</taxon>
        <taxon>Basidiobolomycetes</taxon>
        <taxon>Basidiobolales</taxon>
        <taxon>Basidiobolaceae</taxon>
        <taxon>Basidiobolus</taxon>
    </lineage>
</organism>
<dbReference type="AlphaFoldDB" id="A0A1Y1WWI2"/>
<name>A0A1Y1WWI2_9FUNG</name>
<evidence type="ECO:0000313" key="3">
    <source>
        <dbReference type="Proteomes" id="UP000193498"/>
    </source>
</evidence>
<feature type="region of interest" description="Disordered" evidence="1">
    <location>
        <begin position="163"/>
        <end position="185"/>
    </location>
</feature>
<accession>A0A1Y1WWI2</accession>
<reference evidence="2 3" key="1">
    <citation type="submission" date="2016-07" db="EMBL/GenBank/DDBJ databases">
        <title>Pervasive Adenine N6-methylation of Active Genes in Fungi.</title>
        <authorList>
            <consortium name="DOE Joint Genome Institute"/>
            <person name="Mondo S.J."/>
            <person name="Dannebaum R.O."/>
            <person name="Kuo R.C."/>
            <person name="Labutti K."/>
            <person name="Haridas S."/>
            <person name="Kuo A."/>
            <person name="Salamov A."/>
            <person name="Ahrendt S.R."/>
            <person name="Lipzen A."/>
            <person name="Sullivan W."/>
            <person name="Andreopoulos W.B."/>
            <person name="Clum A."/>
            <person name="Lindquist E."/>
            <person name="Daum C."/>
            <person name="Ramamoorthy G.K."/>
            <person name="Gryganskyi A."/>
            <person name="Culley D."/>
            <person name="Magnuson J.K."/>
            <person name="James T.Y."/>
            <person name="O'Malley M.A."/>
            <person name="Stajich J.E."/>
            <person name="Spatafora J.W."/>
            <person name="Visel A."/>
            <person name="Grigoriev I.V."/>
        </authorList>
    </citation>
    <scope>NUCLEOTIDE SEQUENCE [LARGE SCALE GENOMIC DNA]</scope>
    <source>
        <strain evidence="2 3">CBS 931.73</strain>
    </source>
</reference>
<gene>
    <name evidence="2" type="ORF">K493DRAFT_363156</name>
</gene>
<dbReference type="Proteomes" id="UP000193498">
    <property type="component" value="Unassembled WGS sequence"/>
</dbReference>
<feature type="compositionally biased region" description="Basic and acidic residues" evidence="1">
    <location>
        <begin position="166"/>
        <end position="177"/>
    </location>
</feature>
<keyword evidence="3" id="KW-1185">Reference proteome</keyword>
<evidence type="ECO:0000313" key="2">
    <source>
        <dbReference type="EMBL" id="ORX77917.1"/>
    </source>
</evidence>
<dbReference type="InParanoid" id="A0A1Y1WWI2"/>
<proteinExistence type="predicted"/>
<dbReference type="EMBL" id="MCFE01000853">
    <property type="protein sequence ID" value="ORX77917.1"/>
    <property type="molecule type" value="Genomic_DNA"/>
</dbReference>
<sequence>MGLENSLDLPANVPDWLKQLYSSNCKEFKSNLLQLTNKRNQVARLEELKTNGELPDFLAKSKPVLFRSKNLCKNSFNKLVDAHKKYVTTCFDILLKEEKTLLVALEEKCSLQFAKDKLLKDIKRVRDKIIDNFPSNERQQALDELGNFDSLTEDANSFIQAGYTDKNGKSDSGEFNHRNLGVHRS</sequence>
<comment type="caution">
    <text evidence="2">The sequence shown here is derived from an EMBL/GenBank/DDBJ whole genome shotgun (WGS) entry which is preliminary data.</text>
</comment>
<protein>
    <submittedName>
        <fullName evidence="2">Uncharacterized protein</fullName>
    </submittedName>
</protein>
<evidence type="ECO:0000256" key="1">
    <source>
        <dbReference type="SAM" id="MobiDB-lite"/>
    </source>
</evidence>